<keyword evidence="4" id="KW-1185">Reference proteome</keyword>
<protein>
    <submittedName>
        <fullName evidence="3">Ig-like domain-containing protein</fullName>
    </submittedName>
</protein>
<dbReference type="InterPro" id="IPR051561">
    <property type="entry name" value="FRAS1_ECM"/>
</dbReference>
<dbReference type="RefSeq" id="WP_379958916.1">
    <property type="nucleotide sequence ID" value="NZ_JAUYVI010000006.1"/>
</dbReference>
<gene>
    <name evidence="3" type="ORF">Q8A70_20595</name>
</gene>
<dbReference type="InterPro" id="IPR040853">
    <property type="entry name" value="RapA2_cadherin-like"/>
</dbReference>
<reference evidence="4" key="1">
    <citation type="submission" date="2023-08" db="EMBL/GenBank/DDBJ databases">
        <title>Rhodospirillaceae gen. nov., a novel taxon isolated from the Yangtze River Yuezi River estuary sludge.</title>
        <authorList>
            <person name="Ruan L."/>
        </authorList>
    </citation>
    <scope>NUCLEOTIDE SEQUENCE [LARGE SCALE GENOMIC DNA]</scope>
    <source>
        <strain evidence="4">R-7</strain>
    </source>
</reference>
<accession>A0ABU0YQV5</accession>
<name>A0ABU0YQV5_9PROT</name>
<dbReference type="Gene3D" id="2.60.40.3440">
    <property type="match status" value="2"/>
</dbReference>
<feature type="domain" description="Cadherin" evidence="2">
    <location>
        <begin position="1258"/>
        <end position="1361"/>
    </location>
</feature>
<dbReference type="NCBIfam" id="TIGR01965">
    <property type="entry name" value="VCBS_repeat"/>
    <property type="match status" value="11"/>
</dbReference>
<dbReference type="InterPro" id="IPR013783">
    <property type="entry name" value="Ig-like_fold"/>
</dbReference>
<dbReference type="Pfam" id="PF17803">
    <property type="entry name" value="Cadherin_4"/>
    <property type="match status" value="6"/>
</dbReference>
<comment type="caution">
    <text evidence="3">The sequence shown here is derived from an EMBL/GenBank/DDBJ whole genome shotgun (WGS) entry which is preliminary data.</text>
</comment>
<sequence>MESDLIFQTEAADALLGGTEDGTQIAAVDAGPAPLRDALPIPLDAAQVVIPDGQTVVRLAVTPGEVVVLPFGAEAPFLAAIGNGNLAIKVGDTLVILEGYVAAAGETPPVIESADGKPLDIAAILAATDPAVEIETAAGPGGQGGQGTDNTGAIFQQLGQGEGGLGGFAGVGGQGDSQSPDGRPGVEQTGTPFRNTTTTDANVAPVALDVAAATDEDHAISGQLAATDADGDPLIYSVVGTAPKGLTLNPDGSWSFDPTGNHDTLDTGDTTAVAFQFKANDGKADSNTATFTIDISGVNDAPRVTFGTTAVFFGEDDAAAQRLLSFGIIDPDDSAFTITQVGTLPTGIAYNPATQVLTGDPAGHYDSLKAGESAKFTLSFEVSDGEASTTRNIALFIEGRNDAPVAVADAIELDAGGTTATLVGGATSVLANDSDVEGDSLTATVVSGPLHGTLTLNADGTFSYTHDGSANLTDSFTYTAHDGTTNGNTATVNITAKPVNLAPVAVGDSIVLAEGGTATVLSTGATSVLANDTDKEGNALSAVLVTGPANGTLTLNADGTFNYTHNGGETLTDSFTYKAHDGNSSGNTVTVNITVNPVNDLPVATDDAYLTTENRALTVPLASGILSNDTDAEGSALSAVLVTGPAHGTLTLAGDGTFTYTPSTNFNGTDSFTYRANDGTANGNAATVIITVDGKNDAPIALPDTIRLNEGGTATLAGGAASLLANDFDFEGDPLSAVLVSNPAHGTLTLNADGTFIYTHDGSETLDDIFTYKANDGTVDGVATVVVITVNPVNDLPVATDDAYLTTENRALTVPLTSGILTNDTDAEGGPLSAVLVNGPAHGALTLAADGTFTYTPSTNFNGTDSFTYRANDGTANGNTATVTITVDGKNDAPIALPDTIRLNEGGTATLAGGAASLLANDFDFEGDPLSAVLVSNPAHGTLTLNADGTFIYTHDGSETLDDIFTYKANDGTVDGAPTVVVITVNPVNDAPAIGGMGGALDYTEGEAAKVIDGAVTVTDTDSLNFNGGRLTVSFSANGTAADQLAILGQGTGPGQIGISNADVTFGGTKIGTWSGGTNGSALVIDFTSNLATPAAAQALIQAIGYSNTSTQPSTLDRTVTFVLRDGDGTANGGADTGIATATIHVAEINTVPTIGGATTGSVAEDGNGVTFGFLSINDPDPGESGFRNAVAPTAHGLYSLASDGSWIYLLSSSDAAVNALGDGDTLTDSFTAVSADGTASQVVTVTINGHNDAPQISLASTGFTVDEEGSATTLSLAGQVNISDPDSKAFTYAIAGTPPPGVSLDPDGTLHIDPAGHYDSVPAGQLQDIGLKITVSDGTASSNVLDVPVKVAGVNDVPTIGGAIAGSVAEDGSGVIFDFLTINDPDSGESGFRNAVAPTAHGLYSLGSDGSWVYLLSSSDAAVNALGDGDTLTDSFTAISADGTASQVVTVTINGHNDAPVAAADTVVTNSGSNSFAVPAWALLANDTDPDSASLTVRDVAVVGASLIGVTGPIAGEVAVFANPGGGEFTYKANDGSVSGAAATVTVVNQLGGPLNGAAAHEILVGSRSGDRIDGHGGSDLIFGDLGDDSVIFHNGDIVQGGADTVLPSGGLGAVGGRGDVLAIDHDVNFTGLDLSRFGGIETLSLRDAESGGSGAQALTIGASDVQGLSDHTITPGGVFAEHAAIRIDADLVDQLYLSISKDGGSWSDTGVALAGYQVYAHDSGAGADAYVMVATANTGNVHLNQDA</sequence>
<dbReference type="Gene3D" id="2.60.40.10">
    <property type="entry name" value="Immunoglobulins"/>
    <property type="match status" value="1"/>
</dbReference>
<feature type="region of interest" description="Disordered" evidence="1">
    <location>
        <begin position="170"/>
        <end position="198"/>
    </location>
</feature>
<evidence type="ECO:0000313" key="4">
    <source>
        <dbReference type="Proteomes" id="UP001230156"/>
    </source>
</evidence>
<dbReference type="Pfam" id="PF17963">
    <property type="entry name" value="Big_9"/>
    <property type="match status" value="4"/>
</dbReference>
<feature type="domain" description="Cadherin" evidence="2">
    <location>
        <begin position="220"/>
        <end position="304"/>
    </location>
</feature>
<dbReference type="PROSITE" id="PS50268">
    <property type="entry name" value="CADHERIN_2"/>
    <property type="match status" value="2"/>
</dbReference>
<dbReference type="Proteomes" id="UP001230156">
    <property type="component" value="Unassembled WGS sequence"/>
</dbReference>
<dbReference type="InterPro" id="IPR010221">
    <property type="entry name" value="VCBS_dom"/>
</dbReference>
<dbReference type="PANTHER" id="PTHR45739:SF8">
    <property type="entry name" value="FRAS1-RELATED EXTRACELLULAR MATRIX PROTEIN 1"/>
    <property type="match status" value="1"/>
</dbReference>
<dbReference type="Gene3D" id="2.60.40.2810">
    <property type="match status" value="2"/>
</dbReference>
<dbReference type="PANTHER" id="PTHR45739">
    <property type="entry name" value="MATRIX PROTEIN, PUTATIVE-RELATED"/>
    <property type="match status" value="1"/>
</dbReference>
<dbReference type="EMBL" id="JAUYVI010000006">
    <property type="protein sequence ID" value="MDQ7250101.1"/>
    <property type="molecule type" value="Genomic_DNA"/>
</dbReference>
<organism evidence="3 4">
    <name type="scientific">Dongia sedimenti</name>
    <dbReference type="NCBI Taxonomy" id="3064282"/>
    <lineage>
        <taxon>Bacteria</taxon>
        <taxon>Pseudomonadati</taxon>
        <taxon>Pseudomonadota</taxon>
        <taxon>Alphaproteobacteria</taxon>
        <taxon>Rhodospirillales</taxon>
        <taxon>Dongiaceae</taxon>
        <taxon>Dongia</taxon>
    </lineage>
</organism>
<feature type="compositionally biased region" description="Polar residues" evidence="1">
    <location>
        <begin position="188"/>
        <end position="198"/>
    </location>
</feature>
<proteinExistence type="predicted"/>
<dbReference type="InterPro" id="IPR002126">
    <property type="entry name" value="Cadherin-like_dom"/>
</dbReference>
<evidence type="ECO:0000259" key="2">
    <source>
        <dbReference type="PROSITE" id="PS50268"/>
    </source>
</evidence>
<evidence type="ECO:0000313" key="3">
    <source>
        <dbReference type="EMBL" id="MDQ7250101.1"/>
    </source>
</evidence>
<evidence type="ECO:0000256" key="1">
    <source>
        <dbReference type="SAM" id="MobiDB-lite"/>
    </source>
</evidence>
<dbReference type="NCBIfam" id="NF012211">
    <property type="entry name" value="tand_rpt_95"/>
    <property type="match status" value="7"/>
</dbReference>